<gene>
    <name evidence="1" type="ORF">RND61_27175</name>
</gene>
<name>A0ABU3QSH9_9ACTN</name>
<keyword evidence="2" id="KW-1185">Reference proteome</keyword>
<sequence length="65" mass="7206">MTEPTRYDPRPVEPPVWPEREPAPVAGCARCAGLAASRARARDRGDMSAVTDCNVLLRRHRDAHP</sequence>
<reference evidence="1 2" key="1">
    <citation type="submission" date="2023-09" db="EMBL/GenBank/DDBJ databases">
        <title>Streptomyces sp. nov.: A antagonism against Alternaria gaisen Producing Streptochlin, Isolated from Tamarix root soil.</title>
        <authorList>
            <person name="Chen Y."/>
        </authorList>
    </citation>
    <scope>NUCLEOTIDE SEQUENCE [LARGE SCALE GENOMIC DNA]</scope>
    <source>
        <strain evidence="1 2">TRM76323</strain>
    </source>
</reference>
<evidence type="ECO:0000313" key="2">
    <source>
        <dbReference type="Proteomes" id="UP001250181"/>
    </source>
</evidence>
<evidence type="ECO:0000313" key="1">
    <source>
        <dbReference type="EMBL" id="MDT9685720.1"/>
    </source>
</evidence>
<comment type="caution">
    <text evidence="1">The sequence shown here is derived from an EMBL/GenBank/DDBJ whole genome shotgun (WGS) entry which is preliminary data.</text>
</comment>
<proteinExistence type="predicted"/>
<protein>
    <submittedName>
        <fullName evidence="1">Uncharacterized protein</fullName>
    </submittedName>
</protein>
<dbReference type="EMBL" id="JAWCTQ010000046">
    <property type="protein sequence ID" value="MDT9685720.1"/>
    <property type="molecule type" value="Genomic_DNA"/>
</dbReference>
<dbReference type="Proteomes" id="UP001250181">
    <property type="component" value="Unassembled WGS sequence"/>
</dbReference>
<accession>A0ABU3QSH9</accession>
<organism evidence="1 2">
    <name type="scientific">Streptomyces tamarix</name>
    <dbReference type="NCBI Taxonomy" id="3078565"/>
    <lineage>
        <taxon>Bacteria</taxon>
        <taxon>Bacillati</taxon>
        <taxon>Actinomycetota</taxon>
        <taxon>Actinomycetes</taxon>
        <taxon>Kitasatosporales</taxon>
        <taxon>Streptomycetaceae</taxon>
        <taxon>Streptomyces</taxon>
    </lineage>
</organism>